<keyword evidence="1" id="KW-0472">Membrane</keyword>
<organism evidence="2 3">
    <name type="scientific">Paenibacillus septentrionalis</name>
    <dbReference type="NCBI Taxonomy" id="429342"/>
    <lineage>
        <taxon>Bacteria</taxon>
        <taxon>Bacillati</taxon>
        <taxon>Bacillota</taxon>
        <taxon>Bacilli</taxon>
        <taxon>Bacillales</taxon>
        <taxon>Paenibacillaceae</taxon>
        <taxon>Paenibacillus</taxon>
    </lineage>
</organism>
<dbReference type="RefSeq" id="WP_379230735.1">
    <property type="nucleotide sequence ID" value="NZ_JBHSTE010000001.1"/>
</dbReference>
<gene>
    <name evidence="2" type="ORF">ACFP56_02425</name>
</gene>
<accession>A0ABW1UYB1</accession>
<keyword evidence="3" id="KW-1185">Reference proteome</keyword>
<feature type="transmembrane region" description="Helical" evidence="1">
    <location>
        <begin position="14"/>
        <end position="31"/>
    </location>
</feature>
<dbReference type="Proteomes" id="UP001596233">
    <property type="component" value="Unassembled WGS sequence"/>
</dbReference>
<protein>
    <submittedName>
        <fullName evidence="2">Phage holin family protein</fullName>
    </submittedName>
</protein>
<sequence>MIIQDELYSLVKQYVEPEMLILIPILLFFGWMMKKTPSIPNWVIPYVNTVVAIAGGIALVETVVDGIIQGILVSALSTLSYNMYNQWKKKNE</sequence>
<dbReference type="Pfam" id="PF16079">
    <property type="entry name" value="Phage_holin_5_2"/>
    <property type="match status" value="1"/>
</dbReference>
<dbReference type="EMBL" id="JBHSTE010000001">
    <property type="protein sequence ID" value="MFC6331462.1"/>
    <property type="molecule type" value="Genomic_DNA"/>
</dbReference>
<evidence type="ECO:0000313" key="2">
    <source>
        <dbReference type="EMBL" id="MFC6331462.1"/>
    </source>
</evidence>
<dbReference type="InterPro" id="IPR032111">
    <property type="entry name" value="Clostridium_phage_holin"/>
</dbReference>
<keyword evidence="1" id="KW-1133">Transmembrane helix</keyword>
<name>A0ABW1UYB1_9BACL</name>
<keyword evidence="1" id="KW-0812">Transmembrane</keyword>
<evidence type="ECO:0000313" key="3">
    <source>
        <dbReference type="Proteomes" id="UP001596233"/>
    </source>
</evidence>
<proteinExistence type="predicted"/>
<comment type="caution">
    <text evidence="2">The sequence shown here is derived from an EMBL/GenBank/DDBJ whole genome shotgun (WGS) entry which is preliminary data.</text>
</comment>
<reference evidence="3" key="1">
    <citation type="journal article" date="2019" name="Int. J. Syst. Evol. Microbiol.">
        <title>The Global Catalogue of Microorganisms (GCM) 10K type strain sequencing project: providing services to taxonomists for standard genome sequencing and annotation.</title>
        <authorList>
            <consortium name="The Broad Institute Genomics Platform"/>
            <consortium name="The Broad Institute Genome Sequencing Center for Infectious Disease"/>
            <person name="Wu L."/>
            <person name="Ma J."/>
        </authorList>
    </citation>
    <scope>NUCLEOTIDE SEQUENCE [LARGE SCALE GENOMIC DNA]</scope>
    <source>
        <strain evidence="3">PCU 280</strain>
    </source>
</reference>
<evidence type="ECO:0000256" key="1">
    <source>
        <dbReference type="SAM" id="Phobius"/>
    </source>
</evidence>
<feature type="transmembrane region" description="Helical" evidence="1">
    <location>
        <begin position="43"/>
        <end position="60"/>
    </location>
</feature>
<feature type="transmembrane region" description="Helical" evidence="1">
    <location>
        <begin position="66"/>
        <end position="84"/>
    </location>
</feature>